<organism evidence="2 3">
    <name type="scientific">Novipirellula herctigrandis</name>
    <dbReference type="NCBI Taxonomy" id="2527986"/>
    <lineage>
        <taxon>Bacteria</taxon>
        <taxon>Pseudomonadati</taxon>
        <taxon>Planctomycetota</taxon>
        <taxon>Planctomycetia</taxon>
        <taxon>Pirellulales</taxon>
        <taxon>Pirellulaceae</taxon>
        <taxon>Novipirellula</taxon>
    </lineage>
</organism>
<sequence length="123" mass="13323">MQRRTGGPFSRLLARRSPVPADHHRYPTEGNAIAHPDQAACRNAAVKLNGGTKGRRAGWTHACHAIGGPECSADPAARRIRELSIRQHVVTSLGRQSLRCLDVPDWCAQSMLVIGARSIVARA</sequence>
<accession>A0A5C5YWS8</accession>
<evidence type="ECO:0000256" key="1">
    <source>
        <dbReference type="SAM" id="MobiDB-lite"/>
    </source>
</evidence>
<dbReference type="EMBL" id="SJPJ01000001">
    <property type="protein sequence ID" value="TWT79498.1"/>
    <property type="molecule type" value="Genomic_DNA"/>
</dbReference>
<comment type="caution">
    <text evidence="2">The sequence shown here is derived from an EMBL/GenBank/DDBJ whole genome shotgun (WGS) entry which is preliminary data.</text>
</comment>
<evidence type="ECO:0000313" key="3">
    <source>
        <dbReference type="Proteomes" id="UP000315010"/>
    </source>
</evidence>
<evidence type="ECO:0000313" key="2">
    <source>
        <dbReference type="EMBL" id="TWT79498.1"/>
    </source>
</evidence>
<dbReference type="Proteomes" id="UP000315010">
    <property type="component" value="Unassembled WGS sequence"/>
</dbReference>
<gene>
    <name evidence="2" type="ORF">CA13_09000</name>
</gene>
<proteinExistence type="predicted"/>
<dbReference type="AlphaFoldDB" id="A0A5C5YWS8"/>
<name>A0A5C5YWS8_9BACT</name>
<protein>
    <submittedName>
        <fullName evidence="2">Uncharacterized protein</fullName>
    </submittedName>
</protein>
<feature type="region of interest" description="Disordered" evidence="1">
    <location>
        <begin position="1"/>
        <end position="34"/>
    </location>
</feature>
<reference evidence="2 3" key="1">
    <citation type="submission" date="2019-02" db="EMBL/GenBank/DDBJ databases">
        <title>Deep-cultivation of Planctomycetes and their phenomic and genomic characterization uncovers novel biology.</title>
        <authorList>
            <person name="Wiegand S."/>
            <person name="Jogler M."/>
            <person name="Boedeker C."/>
            <person name="Pinto D."/>
            <person name="Vollmers J."/>
            <person name="Rivas-Marin E."/>
            <person name="Kohn T."/>
            <person name="Peeters S.H."/>
            <person name="Heuer A."/>
            <person name="Rast P."/>
            <person name="Oberbeckmann S."/>
            <person name="Bunk B."/>
            <person name="Jeske O."/>
            <person name="Meyerdierks A."/>
            <person name="Storesund J.E."/>
            <person name="Kallscheuer N."/>
            <person name="Luecker S."/>
            <person name="Lage O.M."/>
            <person name="Pohl T."/>
            <person name="Merkel B.J."/>
            <person name="Hornburger P."/>
            <person name="Mueller R.-W."/>
            <person name="Bruemmer F."/>
            <person name="Labrenz M."/>
            <person name="Spormann A.M."/>
            <person name="Op Den Camp H."/>
            <person name="Overmann J."/>
            <person name="Amann R."/>
            <person name="Jetten M.S.M."/>
            <person name="Mascher T."/>
            <person name="Medema M.H."/>
            <person name="Devos D.P."/>
            <person name="Kaster A.-K."/>
            <person name="Ovreas L."/>
            <person name="Rohde M."/>
            <person name="Galperin M.Y."/>
            <person name="Jogler C."/>
        </authorList>
    </citation>
    <scope>NUCLEOTIDE SEQUENCE [LARGE SCALE GENOMIC DNA]</scope>
    <source>
        <strain evidence="2 3">CA13</strain>
    </source>
</reference>
<keyword evidence="3" id="KW-1185">Reference proteome</keyword>